<comment type="similarity">
    <text evidence="1 3">Belongs to the DapA family.</text>
</comment>
<gene>
    <name evidence="6" type="ORF">FLO80_05545</name>
</gene>
<sequence>MLTSKDLINLYPALVTPFTDDDKVDTAALTHLVGRMFDGGAQGVVPLGGTAEYTALSPAERRAVVECTVAASKGRGPVVAGVLSPGYAEAKAEGLAYKAAGADAIMLLTPFYAMGDQPGIAAYIRRFRAEVDLPIVLYEIPARTNISLAPETIAALAEDGTAIGIKFSNYDVPRFARIAGMVGDDFAMMSGEEPLVATHIQLGACGAVLATANLFPRYWSHLFELAAKDSAAAIRHQLAFQPVLDAVFAEANPGPLKGAMEIIGQPVGTARLPLVPPSPQTERLLRDALSLFQPEWGDAQQ</sequence>
<evidence type="ECO:0000256" key="3">
    <source>
        <dbReference type="PIRNR" id="PIRNR001365"/>
    </source>
</evidence>
<proteinExistence type="inferred from homology"/>
<dbReference type="Proteomes" id="UP000325291">
    <property type="component" value="Unassembled WGS sequence"/>
</dbReference>
<dbReference type="Pfam" id="PF00701">
    <property type="entry name" value="DHDPS"/>
    <property type="match status" value="1"/>
</dbReference>
<dbReference type="InterPro" id="IPR013785">
    <property type="entry name" value="Aldolase_TIM"/>
</dbReference>
<dbReference type="AlphaFoldDB" id="A0A5A9ZKF9"/>
<dbReference type="CDD" id="cd00408">
    <property type="entry name" value="DHDPS-like"/>
    <property type="match status" value="1"/>
</dbReference>
<keyword evidence="2 3" id="KW-0456">Lyase</keyword>
<feature type="active site" description="Proton donor/acceptor" evidence="4">
    <location>
        <position position="138"/>
    </location>
</feature>
<evidence type="ECO:0000256" key="4">
    <source>
        <dbReference type="PIRSR" id="PIRSR001365-1"/>
    </source>
</evidence>
<dbReference type="PANTHER" id="PTHR12128:SF66">
    <property type="entry name" value="4-HYDROXY-2-OXOGLUTARATE ALDOLASE, MITOCHONDRIAL"/>
    <property type="match status" value="1"/>
</dbReference>
<evidence type="ECO:0000313" key="7">
    <source>
        <dbReference type="Proteomes" id="UP000325291"/>
    </source>
</evidence>
<dbReference type="RefSeq" id="WP_111362596.1">
    <property type="nucleotide sequence ID" value="NZ_JASHJG010000008.1"/>
</dbReference>
<name>A0A5A9ZKF9_9RHOB</name>
<dbReference type="Gene3D" id="3.20.20.70">
    <property type="entry name" value="Aldolase class I"/>
    <property type="match status" value="1"/>
</dbReference>
<dbReference type="SMART" id="SM01130">
    <property type="entry name" value="DHDPS"/>
    <property type="match status" value="1"/>
</dbReference>
<dbReference type="SUPFAM" id="SSF51569">
    <property type="entry name" value="Aldolase"/>
    <property type="match status" value="1"/>
</dbReference>
<protein>
    <submittedName>
        <fullName evidence="6">Dihydrodipicolinate synthase family protein</fullName>
    </submittedName>
</protein>
<evidence type="ECO:0000256" key="5">
    <source>
        <dbReference type="PIRSR" id="PIRSR001365-2"/>
    </source>
</evidence>
<dbReference type="PANTHER" id="PTHR12128">
    <property type="entry name" value="DIHYDRODIPICOLINATE SYNTHASE"/>
    <property type="match status" value="1"/>
</dbReference>
<keyword evidence="7" id="KW-1185">Reference proteome</keyword>
<organism evidence="6 7">
    <name type="scientific">Aquicoccus porphyridii</name>
    <dbReference type="NCBI Taxonomy" id="1852029"/>
    <lineage>
        <taxon>Bacteria</taxon>
        <taxon>Pseudomonadati</taxon>
        <taxon>Pseudomonadota</taxon>
        <taxon>Alphaproteobacteria</taxon>
        <taxon>Rhodobacterales</taxon>
        <taxon>Paracoccaceae</taxon>
        <taxon>Aquicoccus</taxon>
    </lineage>
</organism>
<feature type="active site" description="Schiff-base intermediate with substrate" evidence="4">
    <location>
        <position position="166"/>
    </location>
</feature>
<accession>A0A5A9ZKF9</accession>
<feature type="binding site" evidence="5">
    <location>
        <position position="50"/>
    </location>
    <ligand>
        <name>pyruvate</name>
        <dbReference type="ChEBI" id="CHEBI:15361"/>
    </ligand>
</feature>
<feature type="binding site" evidence="5">
    <location>
        <position position="208"/>
    </location>
    <ligand>
        <name>pyruvate</name>
        <dbReference type="ChEBI" id="CHEBI:15361"/>
    </ligand>
</feature>
<evidence type="ECO:0000256" key="2">
    <source>
        <dbReference type="ARBA" id="ARBA00023239"/>
    </source>
</evidence>
<dbReference type="InterPro" id="IPR002220">
    <property type="entry name" value="DapA-like"/>
</dbReference>
<evidence type="ECO:0000313" key="6">
    <source>
        <dbReference type="EMBL" id="KAA0917512.1"/>
    </source>
</evidence>
<dbReference type="EMBL" id="VINQ01000003">
    <property type="protein sequence ID" value="KAA0917512.1"/>
    <property type="molecule type" value="Genomic_DNA"/>
</dbReference>
<evidence type="ECO:0000256" key="1">
    <source>
        <dbReference type="ARBA" id="ARBA00007592"/>
    </source>
</evidence>
<comment type="caution">
    <text evidence="6">The sequence shown here is derived from an EMBL/GenBank/DDBJ whole genome shotgun (WGS) entry which is preliminary data.</text>
</comment>
<dbReference type="PRINTS" id="PR00146">
    <property type="entry name" value="DHPICSNTHASE"/>
</dbReference>
<reference evidence="6 7" key="1">
    <citation type="submission" date="2019-07" db="EMBL/GenBank/DDBJ databases">
        <title>Aquicoccus porphyridii gen. nov., sp. nov., isolated from a small marine red alga, Porphyridium marinum.</title>
        <authorList>
            <person name="Liu L."/>
        </authorList>
    </citation>
    <scope>NUCLEOTIDE SEQUENCE [LARGE SCALE GENOMIC DNA]</scope>
    <source>
        <strain evidence="6 7">L1 8-17</strain>
    </source>
</reference>
<dbReference type="PIRSF" id="PIRSF001365">
    <property type="entry name" value="DHDPS"/>
    <property type="match status" value="1"/>
</dbReference>
<dbReference type="GO" id="GO:0008840">
    <property type="term" value="F:4-hydroxy-tetrahydrodipicolinate synthase activity"/>
    <property type="evidence" value="ECO:0007669"/>
    <property type="project" value="TreeGrafter"/>
</dbReference>